<evidence type="ECO:0000313" key="3">
    <source>
        <dbReference type="Proteomes" id="UP000501058"/>
    </source>
</evidence>
<dbReference type="EMBL" id="CP049865">
    <property type="protein sequence ID" value="QIK72933.1"/>
    <property type="molecule type" value="Genomic_DNA"/>
</dbReference>
<feature type="transmembrane region" description="Helical" evidence="1">
    <location>
        <begin position="136"/>
        <end position="156"/>
    </location>
</feature>
<feature type="transmembrane region" description="Helical" evidence="1">
    <location>
        <begin position="177"/>
        <end position="193"/>
    </location>
</feature>
<gene>
    <name evidence="2" type="ORF">G7070_12485</name>
</gene>
<evidence type="ECO:0000313" key="2">
    <source>
        <dbReference type="EMBL" id="QIK72933.1"/>
    </source>
</evidence>
<sequence>MTTEAPPSVRTLTLNTTLAMVGATMATLVLHELSHAIAAIAQGSPARLFPFASVALRERPVPEQIVEMMTGPVFSLVLGVVLIAVLRPGPRPGFGHLWLSWLGFTSAMEGIGYLILTPLGVGDTGMSAELSGLPPALGWVAAALSIGGMVLLARAYGRRIARFVPHGDSPRLRGLSFYPWMIGTVVVVALTLLCSRCPWTSWGRCSTTCARPRRQMAGRRGEPAAVIGRRA</sequence>
<keyword evidence="1" id="KW-0472">Membrane</keyword>
<dbReference type="Proteomes" id="UP000501058">
    <property type="component" value="Chromosome"/>
</dbReference>
<keyword evidence="1" id="KW-1133">Transmembrane helix</keyword>
<feature type="transmembrane region" description="Helical" evidence="1">
    <location>
        <begin position="98"/>
        <end position="116"/>
    </location>
</feature>
<dbReference type="RefSeq" id="WP_166234005.1">
    <property type="nucleotide sequence ID" value="NZ_CP049865.1"/>
</dbReference>
<reference evidence="2 3" key="1">
    <citation type="submission" date="2020-03" db="EMBL/GenBank/DDBJ databases">
        <title>Propioniciclava sp. nov., isolated from Hydrophilus acuminatus.</title>
        <authorList>
            <person name="Hyun D.-W."/>
            <person name="Bae J.-W."/>
        </authorList>
    </citation>
    <scope>NUCLEOTIDE SEQUENCE [LARGE SCALE GENOMIC DNA]</scope>
    <source>
        <strain evidence="2 3">HDW11</strain>
    </source>
</reference>
<keyword evidence="1" id="KW-0812">Transmembrane</keyword>
<dbReference type="KEGG" id="prv:G7070_12485"/>
<evidence type="ECO:0000256" key="1">
    <source>
        <dbReference type="SAM" id="Phobius"/>
    </source>
</evidence>
<organism evidence="2 3">
    <name type="scientific">Propioniciclava coleopterorum</name>
    <dbReference type="NCBI Taxonomy" id="2714937"/>
    <lineage>
        <taxon>Bacteria</taxon>
        <taxon>Bacillati</taxon>
        <taxon>Actinomycetota</taxon>
        <taxon>Actinomycetes</taxon>
        <taxon>Propionibacteriales</taxon>
        <taxon>Propionibacteriaceae</taxon>
        <taxon>Propioniciclava</taxon>
    </lineage>
</organism>
<keyword evidence="3" id="KW-1185">Reference proteome</keyword>
<accession>A0A6G7Y813</accession>
<feature type="transmembrane region" description="Helical" evidence="1">
    <location>
        <begin position="12"/>
        <end position="30"/>
    </location>
</feature>
<proteinExistence type="predicted"/>
<feature type="transmembrane region" description="Helical" evidence="1">
    <location>
        <begin position="68"/>
        <end position="86"/>
    </location>
</feature>
<dbReference type="AlphaFoldDB" id="A0A6G7Y813"/>
<evidence type="ECO:0008006" key="4">
    <source>
        <dbReference type="Google" id="ProtNLM"/>
    </source>
</evidence>
<protein>
    <recommendedName>
        <fullName evidence="4">Peptidase family M50</fullName>
    </recommendedName>
</protein>
<name>A0A6G7Y813_9ACTN</name>